<protein>
    <submittedName>
        <fullName evidence="2">Parallel beta-helix repeat protein</fullName>
    </submittedName>
</protein>
<feature type="region of interest" description="Disordered" evidence="1">
    <location>
        <begin position="131"/>
        <end position="171"/>
    </location>
</feature>
<feature type="compositionally biased region" description="Low complexity" evidence="1">
    <location>
        <begin position="375"/>
        <end position="389"/>
    </location>
</feature>
<sequence>MICPGTRPCFWRDPAGRLPPRVLPTHLEPLSSQENAKTSLSVPTRSSSISIPNPGRVGSGIAPPAVGPQRRAGADPQHHRDDDARDEQHGPGGGEPVELVGRERHRLALWCPHREPGPFEGQRGSLQRVLDTRDHGQGEQPDDHQVGREGTEDVDAGRSGENAGRAGASWCQGSATGRLDIGAGRVFRAARLPEPSQEQNGSGRGQCRDYVHELDRAEGRDRVLRDGERHTGHRRRGPHLAHPPGAVEHHEQQHRDEECEHRNEVGGGLTQRVRRNPGDLAERNDRQSDTAPRHRHGVRDHRNRHRPHGRQSERHQHHRTDRHRRPEAGQRLHRCFTGWPCRPATAPPPRNYRRSSNRRCSAPREPIRDPRVAYGPSGSARSRAGWAAGVVPASR</sequence>
<feature type="region of interest" description="Disordered" evidence="1">
    <location>
        <begin position="22"/>
        <end position="98"/>
    </location>
</feature>
<feature type="compositionally biased region" description="Basic and acidic residues" evidence="1">
    <location>
        <begin position="72"/>
        <end position="89"/>
    </location>
</feature>
<proteinExistence type="predicted"/>
<feature type="compositionally biased region" description="Basic and acidic residues" evidence="1">
    <location>
        <begin position="276"/>
        <end position="292"/>
    </location>
</feature>
<feature type="compositionally biased region" description="Basic and acidic residues" evidence="1">
    <location>
        <begin position="247"/>
        <end position="264"/>
    </location>
</feature>
<evidence type="ECO:0000313" key="2">
    <source>
        <dbReference type="EMBL" id="RLV74240.1"/>
    </source>
</evidence>
<feature type="compositionally biased region" description="Basic and acidic residues" evidence="1">
    <location>
        <begin position="131"/>
        <end position="158"/>
    </location>
</feature>
<feature type="compositionally biased region" description="Polar residues" evidence="1">
    <location>
        <begin position="30"/>
        <end position="51"/>
    </location>
</feature>
<evidence type="ECO:0000256" key="1">
    <source>
        <dbReference type="SAM" id="MobiDB-lite"/>
    </source>
</evidence>
<dbReference type="AlphaFoldDB" id="A0A3L8R3X9"/>
<gene>
    <name evidence="2" type="ORF">D3C57_133480</name>
</gene>
<feature type="compositionally biased region" description="Basic and acidic residues" evidence="1">
    <location>
        <begin position="218"/>
        <end position="230"/>
    </location>
</feature>
<dbReference type="EMBL" id="QYCY01000002">
    <property type="protein sequence ID" value="RLV74240.1"/>
    <property type="molecule type" value="Genomic_DNA"/>
</dbReference>
<reference evidence="2 3" key="1">
    <citation type="journal article" date="2018" name="J. Biol. Chem.">
        <title>Discovery of the actinoplanic acid pathway in Streptomyces rapamycinicus reveals a genetically conserved synergism with rapamycin.</title>
        <authorList>
            <person name="Mrak P."/>
            <person name="Krastel P."/>
            <person name="Pivk Lukancic P."/>
            <person name="Tao J."/>
            <person name="Pistorius D."/>
            <person name="Moore C.M."/>
        </authorList>
    </citation>
    <scope>NUCLEOTIDE SEQUENCE [LARGE SCALE GENOMIC DNA]</scope>
    <source>
        <strain evidence="2 3">NRRL 5491</strain>
    </source>
</reference>
<name>A0A3L8R3X9_STRRN</name>
<accession>A0A3L8R3X9</accession>
<feature type="compositionally biased region" description="Basic residues" evidence="1">
    <location>
        <begin position="293"/>
        <end position="323"/>
    </location>
</feature>
<dbReference type="Proteomes" id="UP000281594">
    <property type="component" value="Unassembled WGS sequence"/>
</dbReference>
<comment type="caution">
    <text evidence="2">The sequence shown here is derived from an EMBL/GenBank/DDBJ whole genome shotgun (WGS) entry which is preliminary data.</text>
</comment>
<evidence type="ECO:0000313" key="3">
    <source>
        <dbReference type="Proteomes" id="UP000281594"/>
    </source>
</evidence>
<feature type="region of interest" description="Disordered" evidence="1">
    <location>
        <begin position="218"/>
        <end position="395"/>
    </location>
</feature>
<organism evidence="2 3">
    <name type="scientific">Streptomyces rapamycinicus (strain ATCC 29253 / DSM 41530 / NRRL 5491 / AYB-994)</name>
    <name type="common">Streptomyces hygroscopicus (strain ATCC 29253)</name>
    <dbReference type="NCBI Taxonomy" id="1343740"/>
    <lineage>
        <taxon>Bacteria</taxon>
        <taxon>Bacillati</taxon>
        <taxon>Actinomycetota</taxon>
        <taxon>Actinomycetes</taxon>
        <taxon>Kitasatosporales</taxon>
        <taxon>Streptomycetaceae</taxon>
        <taxon>Streptomyces</taxon>
        <taxon>Streptomyces violaceusniger group</taxon>
    </lineage>
</organism>